<dbReference type="RefSeq" id="WP_347168209.1">
    <property type="nucleotide sequence ID" value="NZ_JBDNCH010000004.1"/>
</dbReference>
<dbReference type="AlphaFoldDB" id="A0AAW9SG69"/>
<evidence type="ECO:0000259" key="1">
    <source>
        <dbReference type="Pfam" id="PF03235"/>
    </source>
</evidence>
<accession>A0AAW9SG69</accession>
<keyword evidence="3" id="KW-1185">Reference proteome</keyword>
<dbReference type="PANTHER" id="PTHR37292">
    <property type="entry name" value="VNG6097C"/>
    <property type="match status" value="1"/>
</dbReference>
<reference evidence="2 3" key="1">
    <citation type="submission" date="2024-05" db="EMBL/GenBank/DDBJ databases">
        <title>Genome sequence of Ponticoccus litoralis KCCM 90028.</title>
        <authorList>
            <person name="Kim J.M."/>
            <person name="Lee J.K."/>
            <person name="Choi B.J."/>
            <person name="Bayburt H."/>
            <person name="Baek J.H."/>
            <person name="Jeon C.O."/>
        </authorList>
    </citation>
    <scope>NUCLEOTIDE SEQUENCE [LARGE SCALE GENOMIC DNA]</scope>
    <source>
        <strain evidence="2 3">KCCM 90028</strain>
    </source>
</reference>
<dbReference type="InterPro" id="IPR004919">
    <property type="entry name" value="GmrSD_N"/>
</dbReference>
<gene>
    <name evidence="2" type="ORF">ABFB10_21090</name>
</gene>
<dbReference type="Proteomes" id="UP001428774">
    <property type="component" value="Unassembled WGS sequence"/>
</dbReference>
<evidence type="ECO:0000313" key="3">
    <source>
        <dbReference type="Proteomes" id="UP001428774"/>
    </source>
</evidence>
<comment type="caution">
    <text evidence="2">The sequence shown here is derived from an EMBL/GenBank/DDBJ whole genome shotgun (WGS) entry which is preliminary data.</text>
</comment>
<dbReference type="Pfam" id="PF03235">
    <property type="entry name" value="GmrSD_N"/>
    <property type="match status" value="1"/>
</dbReference>
<protein>
    <submittedName>
        <fullName evidence="2">DUF262 domain-containing protein</fullName>
    </submittedName>
</protein>
<feature type="domain" description="GmrSD restriction endonucleases N-terminal" evidence="1">
    <location>
        <begin position="5"/>
        <end position="216"/>
    </location>
</feature>
<proteinExistence type="predicted"/>
<evidence type="ECO:0000313" key="2">
    <source>
        <dbReference type="EMBL" id="MEN9063104.1"/>
    </source>
</evidence>
<organism evidence="2 3">
    <name type="scientific">Ponticoccus litoralis</name>
    <dbReference type="NCBI Taxonomy" id="422297"/>
    <lineage>
        <taxon>Bacteria</taxon>
        <taxon>Pseudomonadati</taxon>
        <taxon>Pseudomonadota</taxon>
        <taxon>Alphaproteobacteria</taxon>
        <taxon>Rhodobacterales</taxon>
        <taxon>Roseobacteraceae</taxon>
        <taxon>Ponticoccus</taxon>
    </lineage>
</organism>
<dbReference type="EMBL" id="JBDNCH010000004">
    <property type="protein sequence ID" value="MEN9063104.1"/>
    <property type="molecule type" value="Genomic_DNA"/>
</dbReference>
<dbReference type="PANTHER" id="PTHR37292:SF2">
    <property type="entry name" value="DUF262 DOMAIN-CONTAINING PROTEIN"/>
    <property type="match status" value="1"/>
</dbReference>
<sequence length="694" mass="77299">MQISSILEYIDKGHMALPEFQRGYVWGREQVRGLFQSLYRGHPVGSLLVWATDASTATHRGDGQLAPGVVKLLLDGQQRITSLYGVIRGKPPRFFDGNAKAFTDLRFNLETEEFAFFQPIKMGDDPLWIDVTEVLQKGNAGIGAFVATLGQNPDTQAKVGDYIDRLNQLLGIREKNFHIEEVTGPDKTLDVVVDIFNRVNSGGTKLSKGDLALAKICADWPEARDTMKSSISRWRSEGYDFTLDWLLRSVNTILTGEAKFLYLHSQDAGDIADALKRAVKHIDSSLNMIGGRLGLDHNRVLFSKFAIPVMVRFLDTHGGKLDAKTRDKLLFWFVQTGMWGRFSGSVESFIDKDLGILDQSGGDLDKLIGELRLAQGGLRVEPGHFHSWSVSSRFYPVLYMLTRMTGARDWGSGLPLKNNLLGQMSRLEVHHIFPKALLYRNAHSRSEVNALGNFCFLTKDTNLSISDRRPEEYFPEVEAAHPGALQSQWIPQDPELWKIDKYRDFIEARKELLADAANECLASLLHGDTAIPEGSRSAKLTDKVLLGGIASEEEANELEALNDWVAQQGFAQGQMSFDFVDAETGEQRAILDLVWPNGVQTELSEPVAVLLGESAELISLASSYRVSVFHLDAGVQVLRQPPFGIRTGHRSGIERRGSLVRYVWKEPSWHIRSLDCAWSSCTSTQPYGGGSRSA</sequence>
<name>A0AAW9SG69_9RHOB</name>